<feature type="domain" description="Peptidase S24/S26A/S26B/S26C" evidence="5">
    <location>
        <begin position="141"/>
        <end position="239"/>
    </location>
</feature>
<dbReference type="PANTHER" id="PTHR40661">
    <property type="match status" value="1"/>
</dbReference>
<dbReference type="PANTHER" id="PTHR40661:SF3">
    <property type="entry name" value="FELS-1 PROPHAGE TRANSCRIPTIONAL REGULATOR"/>
    <property type="match status" value="1"/>
</dbReference>
<dbReference type="Gene3D" id="1.10.260.40">
    <property type="entry name" value="lambda repressor-like DNA-binding domains"/>
    <property type="match status" value="1"/>
</dbReference>
<dbReference type="InterPro" id="IPR015927">
    <property type="entry name" value="Peptidase_S24_S26A/B/C"/>
</dbReference>
<accession>A0A8S5L8Z1</accession>
<keyword evidence="3" id="KW-0804">Transcription</keyword>
<dbReference type="InterPro" id="IPR039418">
    <property type="entry name" value="LexA-like"/>
</dbReference>
<dbReference type="EMBL" id="BK014659">
    <property type="protein sequence ID" value="DAD66351.1"/>
    <property type="molecule type" value="Genomic_DNA"/>
</dbReference>
<protein>
    <submittedName>
        <fullName evidence="6">LexA-like protein</fullName>
    </submittedName>
</protein>
<name>A0A8S5L8Z1_9CAUD</name>
<dbReference type="Gene3D" id="2.10.109.10">
    <property type="entry name" value="Umud Fragment, subunit A"/>
    <property type="match status" value="1"/>
</dbReference>
<evidence type="ECO:0000256" key="4">
    <source>
        <dbReference type="SAM" id="MobiDB-lite"/>
    </source>
</evidence>
<evidence type="ECO:0000256" key="2">
    <source>
        <dbReference type="ARBA" id="ARBA00023125"/>
    </source>
</evidence>
<dbReference type="InterPro" id="IPR010982">
    <property type="entry name" value="Lambda_DNA-bd_dom_sf"/>
</dbReference>
<reference evidence="6" key="1">
    <citation type="journal article" date="2021" name="Proc. Natl. Acad. Sci. U.S.A.">
        <title>A Catalog of Tens of Thousands of Viruses from Human Metagenomes Reveals Hidden Associations with Chronic Diseases.</title>
        <authorList>
            <person name="Tisza M.J."/>
            <person name="Buck C.B."/>
        </authorList>
    </citation>
    <scope>NUCLEOTIDE SEQUENCE</scope>
    <source>
        <strain evidence="6">Ct4T77</strain>
    </source>
</reference>
<dbReference type="SUPFAM" id="SSF51306">
    <property type="entry name" value="LexA/Signal peptidase"/>
    <property type="match status" value="1"/>
</dbReference>
<dbReference type="CDD" id="cd06529">
    <property type="entry name" value="S24_LexA-like"/>
    <property type="match status" value="1"/>
</dbReference>
<evidence type="ECO:0000259" key="5">
    <source>
        <dbReference type="Pfam" id="PF00717"/>
    </source>
</evidence>
<keyword evidence="1" id="KW-0805">Transcription regulation</keyword>
<proteinExistence type="predicted"/>
<sequence length="258" mass="29368">MDTVASRISAFVDYCVGSEHGRNKRFADKMGVTEFVVSNWVKRGAGTSVIMKIKNVFPEVSVEWLLSGEGEMIKDSTEDEAPQKPYRAPHEVESVAQGSRTIQTLPIIPIEAQAGIGKGFLYDKDPSQDPEDVYDAFDTMEVVLERAVSDRYKLFRVKGDSMDDDSKRSVCEGDIVLCREVYPEDWQYGLINTKYPNVVVVIEEEGILLKQLTKHVKRNGTIHLHSLNSKYEDFAVNLKDVRAFFYVERIIDRSMSQW</sequence>
<organism evidence="6">
    <name type="scientific">Siphoviridae sp. ct4T77</name>
    <dbReference type="NCBI Taxonomy" id="2823563"/>
    <lineage>
        <taxon>Viruses</taxon>
        <taxon>Duplodnaviria</taxon>
        <taxon>Heunggongvirae</taxon>
        <taxon>Uroviricota</taxon>
        <taxon>Caudoviricetes</taxon>
    </lineage>
</organism>
<evidence type="ECO:0000256" key="1">
    <source>
        <dbReference type="ARBA" id="ARBA00023015"/>
    </source>
</evidence>
<keyword evidence="2" id="KW-0238">DNA-binding</keyword>
<evidence type="ECO:0000256" key="3">
    <source>
        <dbReference type="ARBA" id="ARBA00023163"/>
    </source>
</evidence>
<dbReference type="InterPro" id="IPR036286">
    <property type="entry name" value="LexA/Signal_pep-like_sf"/>
</dbReference>
<dbReference type="Pfam" id="PF00717">
    <property type="entry name" value="Peptidase_S24"/>
    <property type="match status" value="1"/>
</dbReference>
<evidence type="ECO:0000313" key="6">
    <source>
        <dbReference type="EMBL" id="DAD66351.1"/>
    </source>
</evidence>
<dbReference type="GO" id="GO:0003677">
    <property type="term" value="F:DNA binding"/>
    <property type="evidence" value="ECO:0007669"/>
    <property type="project" value="UniProtKB-KW"/>
</dbReference>
<feature type="region of interest" description="Disordered" evidence="4">
    <location>
        <begin position="76"/>
        <end position="95"/>
    </location>
</feature>